<sequence length="110" mass="12467">MRDPDAGEECYAMDETKSSVPIDDLLEQLLAPKMLTELTESQEEYLINLLKKLKKKGGITVVKNKNNELILTRTPQKISIRQPSHVDTIRFLSGICLLVCVIHLQLFSNV</sequence>
<gene>
    <name evidence="1" type="ORF">EPI10_028517</name>
</gene>
<protein>
    <submittedName>
        <fullName evidence="1">Uncharacterized protein</fullName>
    </submittedName>
</protein>
<evidence type="ECO:0000313" key="1">
    <source>
        <dbReference type="EMBL" id="KAA3461988.1"/>
    </source>
</evidence>
<reference evidence="2" key="1">
    <citation type="journal article" date="2019" name="Plant Biotechnol. J.">
        <title>Genome sequencing of the Australian wild diploid species Gossypium australe highlights disease resistance and delayed gland morphogenesis.</title>
        <authorList>
            <person name="Cai Y."/>
            <person name="Cai X."/>
            <person name="Wang Q."/>
            <person name="Wang P."/>
            <person name="Zhang Y."/>
            <person name="Cai C."/>
            <person name="Xu Y."/>
            <person name="Wang K."/>
            <person name="Zhou Z."/>
            <person name="Wang C."/>
            <person name="Geng S."/>
            <person name="Li B."/>
            <person name="Dong Q."/>
            <person name="Hou Y."/>
            <person name="Wang H."/>
            <person name="Ai P."/>
            <person name="Liu Z."/>
            <person name="Yi F."/>
            <person name="Sun M."/>
            <person name="An G."/>
            <person name="Cheng J."/>
            <person name="Zhang Y."/>
            <person name="Shi Q."/>
            <person name="Xie Y."/>
            <person name="Shi X."/>
            <person name="Chang Y."/>
            <person name="Huang F."/>
            <person name="Chen Y."/>
            <person name="Hong S."/>
            <person name="Mi L."/>
            <person name="Sun Q."/>
            <person name="Zhang L."/>
            <person name="Zhou B."/>
            <person name="Peng R."/>
            <person name="Zhang X."/>
            <person name="Liu F."/>
        </authorList>
    </citation>
    <scope>NUCLEOTIDE SEQUENCE [LARGE SCALE GENOMIC DNA]</scope>
    <source>
        <strain evidence="2">cv. PA1801</strain>
    </source>
</reference>
<accession>A0A5B6UXD4</accession>
<dbReference type="Proteomes" id="UP000325315">
    <property type="component" value="Unassembled WGS sequence"/>
</dbReference>
<evidence type="ECO:0000313" key="2">
    <source>
        <dbReference type="Proteomes" id="UP000325315"/>
    </source>
</evidence>
<proteinExistence type="predicted"/>
<name>A0A5B6UXD4_9ROSI</name>
<dbReference type="EMBL" id="SMMG02000009">
    <property type="protein sequence ID" value="KAA3461988.1"/>
    <property type="molecule type" value="Genomic_DNA"/>
</dbReference>
<comment type="caution">
    <text evidence="1">The sequence shown here is derived from an EMBL/GenBank/DDBJ whole genome shotgun (WGS) entry which is preliminary data.</text>
</comment>
<keyword evidence="2" id="KW-1185">Reference proteome</keyword>
<dbReference type="AlphaFoldDB" id="A0A5B6UXD4"/>
<organism evidence="1 2">
    <name type="scientific">Gossypium australe</name>
    <dbReference type="NCBI Taxonomy" id="47621"/>
    <lineage>
        <taxon>Eukaryota</taxon>
        <taxon>Viridiplantae</taxon>
        <taxon>Streptophyta</taxon>
        <taxon>Embryophyta</taxon>
        <taxon>Tracheophyta</taxon>
        <taxon>Spermatophyta</taxon>
        <taxon>Magnoliopsida</taxon>
        <taxon>eudicotyledons</taxon>
        <taxon>Gunneridae</taxon>
        <taxon>Pentapetalae</taxon>
        <taxon>rosids</taxon>
        <taxon>malvids</taxon>
        <taxon>Malvales</taxon>
        <taxon>Malvaceae</taxon>
        <taxon>Malvoideae</taxon>
        <taxon>Gossypium</taxon>
    </lineage>
</organism>